<feature type="signal peptide" evidence="1">
    <location>
        <begin position="1"/>
        <end position="21"/>
    </location>
</feature>
<evidence type="ECO:0000313" key="2">
    <source>
        <dbReference type="EMBL" id="OAT55665.1"/>
    </source>
</evidence>
<evidence type="ECO:0000256" key="1">
    <source>
        <dbReference type="SAM" id="SignalP"/>
    </source>
</evidence>
<dbReference type="Proteomes" id="UP000078386">
    <property type="component" value="Unassembled WGS sequence"/>
</dbReference>
<name>A0A1B7K6A7_9ENTR</name>
<sequence>MRQFTTLLGGIFMVMAMNVQAAEMQHDGHGQMMDMSAKPAVIKGTGIVKLIDTQAKKITIEHEAIAEVNWPAMTMRFTYSEPTPAIEQLKEGSRVDFSFVQQGNISLLQDIKTR</sequence>
<dbReference type="InterPro" id="IPR021647">
    <property type="entry name" value="CusF_Ec"/>
</dbReference>
<keyword evidence="1" id="KW-0732">Signal</keyword>
<dbReference type="EMBL" id="LXEU01000015">
    <property type="protein sequence ID" value="OAT55665.1"/>
    <property type="molecule type" value="Genomic_DNA"/>
</dbReference>
<reference evidence="2 3" key="1">
    <citation type="submission" date="2016-04" db="EMBL/GenBank/DDBJ databases">
        <title>ATOL: Assembling a taxonomically balanced genome-scale reconstruction of the evolutionary history of the Enterobacteriaceae.</title>
        <authorList>
            <person name="Plunkett G.III."/>
            <person name="Neeno-Eckwall E.C."/>
            <person name="Glasner J.D."/>
            <person name="Perna N.T."/>
        </authorList>
    </citation>
    <scope>NUCLEOTIDE SEQUENCE [LARGE SCALE GENOMIC DNA]</scope>
    <source>
        <strain evidence="2 3">ATCC 51603</strain>
    </source>
</reference>
<dbReference type="PATRIC" id="fig|1354264.4.peg.713"/>
<proteinExistence type="predicted"/>
<dbReference type="InterPro" id="IPR042230">
    <property type="entry name" value="CusF_sf"/>
</dbReference>
<dbReference type="Gene3D" id="2.40.50.320">
    <property type="entry name" value="Copper binding periplasmic protein CusF"/>
    <property type="match status" value="1"/>
</dbReference>
<gene>
    <name evidence="2" type="ORF">M989_00686</name>
</gene>
<comment type="caution">
    <text evidence="2">The sequence shown here is derived from an EMBL/GenBank/DDBJ whole genome shotgun (WGS) entry which is preliminary data.</text>
</comment>
<protein>
    <submittedName>
        <fullName evidence="2">CusF family cation efflux system protein</fullName>
    </submittedName>
</protein>
<organism evidence="2 3">
    <name type="scientific">Kluyvera georgiana ATCC 51603</name>
    <dbReference type="NCBI Taxonomy" id="1354264"/>
    <lineage>
        <taxon>Bacteria</taxon>
        <taxon>Pseudomonadati</taxon>
        <taxon>Pseudomonadota</taxon>
        <taxon>Gammaproteobacteria</taxon>
        <taxon>Enterobacterales</taxon>
        <taxon>Enterobacteriaceae</taxon>
        <taxon>Kluyvera</taxon>
    </lineage>
</organism>
<keyword evidence="3" id="KW-1185">Reference proteome</keyword>
<dbReference type="AlphaFoldDB" id="A0A1B7K6A7"/>
<evidence type="ECO:0000313" key="3">
    <source>
        <dbReference type="Proteomes" id="UP000078386"/>
    </source>
</evidence>
<accession>A0A1B7K6A7</accession>
<dbReference type="Pfam" id="PF11604">
    <property type="entry name" value="CusF_Ec"/>
    <property type="match status" value="1"/>
</dbReference>
<feature type="chain" id="PRO_5008595890" evidence="1">
    <location>
        <begin position="22"/>
        <end position="114"/>
    </location>
</feature>